<dbReference type="EMBL" id="JABVEC010000053">
    <property type="protein sequence ID" value="MBC6470983.1"/>
    <property type="molecule type" value="Genomic_DNA"/>
</dbReference>
<dbReference type="SMART" id="SM00316">
    <property type="entry name" value="S1"/>
    <property type="match status" value="2"/>
</dbReference>
<dbReference type="PANTHER" id="PTHR10724:SF7">
    <property type="entry name" value="SMALL RIBOSOMAL SUBUNIT PROTEIN BS1C"/>
    <property type="match status" value="1"/>
</dbReference>
<feature type="domain" description="S1 motif" evidence="4">
    <location>
        <begin position="352"/>
        <end position="420"/>
    </location>
</feature>
<keyword evidence="2" id="KW-0689">Ribosomal protein</keyword>
<organism evidence="5 6">
    <name type="scientific">Actinomadura alba</name>
    <dbReference type="NCBI Taxonomy" id="406431"/>
    <lineage>
        <taxon>Bacteria</taxon>
        <taxon>Bacillati</taxon>
        <taxon>Actinomycetota</taxon>
        <taxon>Actinomycetes</taxon>
        <taxon>Streptosporangiales</taxon>
        <taxon>Thermomonosporaceae</taxon>
        <taxon>Actinomadura</taxon>
    </lineage>
</organism>
<feature type="domain" description="S1 motif" evidence="4">
    <location>
        <begin position="437"/>
        <end position="506"/>
    </location>
</feature>
<evidence type="ECO:0000256" key="2">
    <source>
        <dbReference type="ARBA" id="ARBA00022980"/>
    </source>
</evidence>
<evidence type="ECO:0000259" key="4">
    <source>
        <dbReference type="PROSITE" id="PS50126"/>
    </source>
</evidence>
<dbReference type="Proteomes" id="UP000805614">
    <property type="component" value="Unassembled WGS sequence"/>
</dbReference>
<comment type="similarity">
    <text evidence="1">Belongs to the bacterial ribosomal protein bS1 family.</text>
</comment>
<dbReference type="Pfam" id="PF00575">
    <property type="entry name" value="S1"/>
    <property type="match status" value="2"/>
</dbReference>
<dbReference type="InterPro" id="IPR003029">
    <property type="entry name" value="S1_domain"/>
</dbReference>
<dbReference type="SUPFAM" id="SSF50249">
    <property type="entry name" value="Nucleic acid-binding proteins"/>
    <property type="match status" value="2"/>
</dbReference>
<evidence type="ECO:0000313" key="6">
    <source>
        <dbReference type="Proteomes" id="UP000805614"/>
    </source>
</evidence>
<dbReference type="CDD" id="cd05688">
    <property type="entry name" value="S1_RPS1_repeat_ec3"/>
    <property type="match status" value="1"/>
</dbReference>
<evidence type="ECO:0000256" key="1">
    <source>
        <dbReference type="ARBA" id="ARBA00006767"/>
    </source>
</evidence>
<sequence length="509" mass="56590">MPELLACLSFLPSRERGEVLPYVYRVTKYDPADRDECGRYIGAEDSISDHGPVEATYLEAVAAFAEDTGIRHLAIREPEITGFVNFGLEAPIHGHGLTKLFPADLAGYHDGAEVPVPVGLELVRAMLRDNGAWCRLEVEGRFSIHVGYDQYVYVGSGDPCERAQARTRALGLFPERIDASPYDPEVEPGEQRPADEDFWTAAFMNTPRDGALLLEEGYVGNASRWHRLTRAGIDSVRSGLTPRARLTVWPDLSSDLEAVRDAFPEDGDIELVWEDPTGQITSRIGDEEQYADLTALLADARAAAVLPMTVDERHPLLTGVLPDSDGVLRARWRTEPTPSDIRWSLLKTFHHGQIRTGTVTSIPNFGVFVDLGGIDGLVSVAELSWKHLDHPNEIVEVGQEVTVEVLDVDMPRERMALSLKALQEDPWPEFARTHQSGQIILGQVTKLVPFGAFVRVTDGFEGLVHNTELADRHIETPEQVVQVGDEIHVKILEIDLHRRRVSLSRKQVD</sequence>
<proteinExistence type="inferred from homology"/>
<dbReference type="PANTHER" id="PTHR10724">
    <property type="entry name" value="30S RIBOSOMAL PROTEIN S1"/>
    <property type="match status" value="1"/>
</dbReference>
<accession>A0ABR7M323</accession>
<evidence type="ECO:0000313" key="5">
    <source>
        <dbReference type="EMBL" id="MBC6470983.1"/>
    </source>
</evidence>
<name>A0ABR7M323_9ACTN</name>
<dbReference type="Gene3D" id="2.40.50.140">
    <property type="entry name" value="Nucleic acid-binding proteins"/>
    <property type="match status" value="2"/>
</dbReference>
<protein>
    <submittedName>
        <fullName evidence="5">S1 RNA-binding domain-containing protein</fullName>
    </submittedName>
</protein>
<reference evidence="5 6" key="1">
    <citation type="submission" date="2020-06" db="EMBL/GenBank/DDBJ databases">
        <title>Actinomadura xiongansis sp. nov., isolated from soil of Baiyangdian.</title>
        <authorList>
            <person name="Zhang X."/>
        </authorList>
    </citation>
    <scope>NUCLEOTIDE SEQUENCE [LARGE SCALE GENOMIC DNA]</scope>
    <source>
        <strain evidence="5 6">HBUM206468</strain>
    </source>
</reference>
<dbReference type="PROSITE" id="PS50126">
    <property type="entry name" value="S1"/>
    <property type="match status" value="2"/>
</dbReference>
<keyword evidence="6" id="KW-1185">Reference proteome</keyword>
<keyword evidence="3" id="KW-0687">Ribonucleoprotein</keyword>
<comment type="caution">
    <text evidence="5">The sequence shown here is derived from an EMBL/GenBank/DDBJ whole genome shotgun (WGS) entry which is preliminary data.</text>
</comment>
<dbReference type="InterPro" id="IPR012340">
    <property type="entry name" value="NA-bd_OB-fold"/>
</dbReference>
<gene>
    <name evidence="5" type="ORF">HKK74_36660</name>
</gene>
<dbReference type="InterPro" id="IPR050437">
    <property type="entry name" value="Ribos_protein_bS1-like"/>
</dbReference>
<evidence type="ECO:0000256" key="3">
    <source>
        <dbReference type="ARBA" id="ARBA00023274"/>
    </source>
</evidence>